<evidence type="ECO:0000256" key="9">
    <source>
        <dbReference type="ARBA" id="ARBA00023239"/>
    </source>
</evidence>
<dbReference type="AlphaFoldDB" id="A0A2N3KD62"/>
<dbReference type="GO" id="GO:0051539">
    <property type="term" value="F:4 iron, 4 sulfur cluster binding"/>
    <property type="evidence" value="ECO:0007669"/>
    <property type="project" value="UniProtKB-UniRule"/>
</dbReference>
<dbReference type="InterPro" id="IPR051318">
    <property type="entry name" value="Fe-S_L-Ser"/>
</dbReference>
<evidence type="ECO:0000259" key="12">
    <source>
        <dbReference type="Pfam" id="PF03313"/>
    </source>
</evidence>
<dbReference type="InterPro" id="IPR005130">
    <property type="entry name" value="Ser_deHydtase-like_asu"/>
</dbReference>
<dbReference type="SUPFAM" id="SSF143548">
    <property type="entry name" value="Serine metabolism enzymes domain"/>
    <property type="match status" value="1"/>
</dbReference>
<dbReference type="EC" id="4.3.1.17" evidence="11"/>
<evidence type="ECO:0000313" key="14">
    <source>
        <dbReference type="EMBL" id="PKR48485.1"/>
    </source>
</evidence>
<comment type="pathway">
    <text evidence="2">Carbohydrate biosynthesis; gluconeogenesis.</text>
</comment>
<dbReference type="FunFam" id="3.30.1330.90:FF:000001">
    <property type="entry name" value="L-serine ammonia-lyase 1"/>
    <property type="match status" value="1"/>
</dbReference>
<evidence type="ECO:0000313" key="15">
    <source>
        <dbReference type="Proteomes" id="UP000233597"/>
    </source>
</evidence>
<evidence type="ECO:0000256" key="11">
    <source>
        <dbReference type="RuleBase" id="RU366059"/>
    </source>
</evidence>
<name>A0A2N3KD62_9PROT</name>
<evidence type="ECO:0000256" key="2">
    <source>
        <dbReference type="ARBA" id="ARBA00004742"/>
    </source>
</evidence>
<dbReference type="Pfam" id="PF03313">
    <property type="entry name" value="SDH_alpha"/>
    <property type="match status" value="1"/>
</dbReference>
<feature type="domain" description="Serine dehydratase beta chain" evidence="13">
    <location>
        <begin position="15"/>
        <end position="167"/>
    </location>
</feature>
<evidence type="ECO:0000256" key="1">
    <source>
        <dbReference type="ARBA" id="ARBA00001966"/>
    </source>
</evidence>
<protein>
    <recommendedName>
        <fullName evidence="11">L-serine dehydratase</fullName>
        <ecNumber evidence="11">4.3.1.17</ecNumber>
    </recommendedName>
</protein>
<dbReference type="GO" id="GO:0003941">
    <property type="term" value="F:L-serine ammonia-lyase activity"/>
    <property type="evidence" value="ECO:0007669"/>
    <property type="project" value="UniProtKB-UniRule"/>
</dbReference>
<dbReference type="GO" id="GO:0046872">
    <property type="term" value="F:metal ion binding"/>
    <property type="evidence" value="ECO:0007669"/>
    <property type="project" value="UniProtKB-KW"/>
</dbReference>
<evidence type="ECO:0000256" key="7">
    <source>
        <dbReference type="ARBA" id="ARBA00023004"/>
    </source>
</evidence>
<comment type="caution">
    <text evidence="14">The sequence shown here is derived from an EMBL/GenBank/DDBJ whole genome shotgun (WGS) entry which is preliminary data.</text>
</comment>
<sequence>MPDTSTQRPQDVNLSVVDLYTIGIGPSSSHTVGPMRAGFRFCLEMEARNLLDKTGSLIVDLYGSLALTGKGHATDIAVLMGLSGQRPRSVNPDDIVPTMDAIKRDSCLMFYGQHKVDFNFANNLVFHMDESLPEHPNGMRITAYDRDGVKLHCQEYFSVGGGFIVSGDDRGAEYSGDNITLPHPFSSADELMAICKEHNLSIAEVMMENEKSWRSHDETYEFVDRVYQAMMDCIERGCATSGVLPGGLNVKRRANKLYRELVDRPEAGLKDPLTVIDWVNLYALAVNEENAAGSRVVTAPTNGAAGVIPAVLRYYERFCPNVTQAKIREFLLTAAAIGSIYKKRASISAAEVGCQGEVGVACSMAAGALCAVLGGSPEQVENAAEIGMEHNLGLTCDPIGGLVQVPCIERNTMGAVKAINASRLALRGDGQHTVSLDRVIETMRQTGLDMQSKYKETSQGGLAVNVNVVEC</sequence>
<keyword evidence="5 11" id="KW-0004">4Fe-4S</keyword>
<dbReference type="NCBIfam" id="TIGR00720">
    <property type="entry name" value="sda_mono"/>
    <property type="match status" value="1"/>
</dbReference>
<dbReference type="Proteomes" id="UP000233597">
    <property type="component" value="Unassembled WGS sequence"/>
</dbReference>
<dbReference type="OrthoDB" id="9805537at2"/>
<comment type="cofactor">
    <cofactor evidence="1 11">
        <name>[4Fe-4S] cluster</name>
        <dbReference type="ChEBI" id="CHEBI:49883"/>
    </cofactor>
</comment>
<dbReference type="InterPro" id="IPR029009">
    <property type="entry name" value="ASB_dom_sf"/>
</dbReference>
<gene>
    <name evidence="14" type="ORF">COO20_23995</name>
</gene>
<accession>A0A2N3KD62</accession>
<evidence type="ECO:0000259" key="13">
    <source>
        <dbReference type="Pfam" id="PF03315"/>
    </source>
</evidence>
<evidence type="ECO:0000256" key="4">
    <source>
        <dbReference type="ARBA" id="ARBA00022432"/>
    </source>
</evidence>
<dbReference type="EMBL" id="NWTK01000022">
    <property type="protein sequence ID" value="PKR48485.1"/>
    <property type="molecule type" value="Genomic_DNA"/>
</dbReference>
<dbReference type="GO" id="GO:0006094">
    <property type="term" value="P:gluconeogenesis"/>
    <property type="evidence" value="ECO:0007669"/>
    <property type="project" value="UniProtKB-KW"/>
</dbReference>
<dbReference type="PANTHER" id="PTHR30182">
    <property type="entry name" value="L-SERINE DEHYDRATASE"/>
    <property type="match status" value="1"/>
</dbReference>
<evidence type="ECO:0000256" key="6">
    <source>
        <dbReference type="ARBA" id="ARBA00022723"/>
    </source>
</evidence>
<keyword evidence="8 11" id="KW-0411">Iron-sulfur</keyword>
<feature type="domain" description="Serine dehydratase-like alpha subunit" evidence="12">
    <location>
        <begin position="197"/>
        <end position="463"/>
    </location>
</feature>
<keyword evidence="9 11" id="KW-0456">Lyase</keyword>
<keyword evidence="6 11" id="KW-0479">Metal-binding</keyword>
<evidence type="ECO:0000256" key="10">
    <source>
        <dbReference type="ARBA" id="ARBA00049406"/>
    </source>
</evidence>
<dbReference type="Pfam" id="PF03315">
    <property type="entry name" value="SDH_beta"/>
    <property type="match status" value="1"/>
</dbReference>
<evidence type="ECO:0000256" key="8">
    <source>
        <dbReference type="ARBA" id="ARBA00023014"/>
    </source>
</evidence>
<proteinExistence type="inferred from homology"/>
<dbReference type="GO" id="GO:0009063">
    <property type="term" value="P:amino acid catabolic process"/>
    <property type="evidence" value="ECO:0007669"/>
    <property type="project" value="UniProtKB-ARBA"/>
</dbReference>
<dbReference type="Gene3D" id="3.30.1330.90">
    <property type="entry name" value="D-3-phosphoglycerate dehydrogenase, domain 3"/>
    <property type="match status" value="1"/>
</dbReference>
<evidence type="ECO:0000256" key="5">
    <source>
        <dbReference type="ARBA" id="ARBA00022485"/>
    </source>
</evidence>
<comment type="catalytic activity">
    <reaction evidence="10 11">
        <text>L-serine = pyruvate + NH4(+)</text>
        <dbReference type="Rhea" id="RHEA:19169"/>
        <dbReference type="ChEBI" id="CHEBI:15361"/>
        <dbReference type="ChEBI" id="CHEBI:28938"/>
        <dbReference type="ChEBI" id="CHEBI:33384"/>
        <dbReference type="EC" id="4.3.1.17"/>
    </reaction>
</comment>
<organism evidence="14 15">
    <name type="scientific">Thalassospira marina</name>
    <dbReference type="NCBI Taxonomy" id="2048283"/>
    <lineage>
        <taxon>Bacteria</taxon>
        <taxon>Pseudomonadati</taxon>
        <taxon>Pseudomonadota</taxon>
        <taxon>Alphaproteobacteria</taxon>
        <taxon>Rhodospirillales</taxon>
        <taxon>Thalassospiraceae</taxon>
        <taxon>Thalassospira</taxon>
    </lineage>
</organism>
<dbReference type="RefSeq" id="WP_101271201.1">
    <property type="nucleotide sequence ID" value="NZ_NWTK01000022.1"/>
</dbReference>
<dbReference type="InterPro" id="IPR004644">
    <property type="entry name" value="Fe-S_L-Ser_mono"/>
</dbReference>
<keyword evidence="4 11" id="KW-0312">Gluconeogenesis</keyword>
<keyword evidence="7 11" id="KW-0408">Iron</keyword>
<dbReference type="InterPro" id="IPR005131">
    <property type="entry name" value="Ser_deHydtase_bsu"/>
</dbReference>
<evidence type="ECO:0000256" key="3">
    <source>
        <dbReference type="ARBA" id="ARBA00008636"/>
    </source>
</evidence>
<comment type="similarity">
    <text evidence="3 11">Belongs to the iron-sulfur dependent L-serine dehydratase family.</text>
</comment>
<reference evidence="14 15" key="1">
    <citation type="submission" date="2017-09" db="EMBL/GenBank/DDBJ databases">
        <title>Biodiversity and function of Thalassospira species in the particle-attached aromatic-hydrocarbon-degrading consortia from the surface seawater of the South China Sea.</title>
        <authorList>
            <person name="Dong C."/>
            <person name="Liu R."/>
            <person name="Shao Z."/>
        </authorList>
    </citation>
    <scope>NUCLEOTIDE SEQUENCE [LARGE SCALE GENOMIC DNA]</scope>
    <source>
        <strain evidence="14 15">CSC1P2</strain>
    </source>
</reference>
<dbReference type="PANTHER" id="PTHR30182:SF1">
    <property type="entry name" value="L-SERINE DEHYDRATASE 1"/>
    <property type="match status" value="1"/>
</dbReference>